<protein>
    <submittedName>
        <fullName evidence="2">Uncharacterized protein</fullName>
    </submittedName>
</protein>
<dbReference type="PANTHER" id="PTHR33973:SF4">
    <property type="entry name" value="OS07G0153300 PROTEIN"/>
    <property type="match status" value="1"/>
</dbReference>
<organism evidence="2">
    <name type="scientific">Pseudo-nitzschia australis</name>
    <dbReference type="NCBI Taxonomy" id="44445"/>
    <lineage>
        <taxon>Eukaryota</taxon>
        <taxon>Sar</taxon>
        <taxon>Stramenopiles</taxon>
        <taxon>Ochrophyta</taxon>
        <taxon>Bacillariophyta</taxon>
        <taxon>Bacillariophyceae</taxon>
        <taxon>Bacillariophycidae</taxon>
        <taxon>Bacillariales</taxon>
        <taxon>Bacillariaceae</taxon>
        <taxon>Pseudo-nitzschia</taxon>
    </lineage>
</organism>
<dbReference type="PANTHER" id="PTHR33973">
    <property type="entry name" value="OS07G0153300 PROTEIN"/>
    <property type="match status" value="1"/>
</dbReference>
<feature type="compositionally biased region" description="Basic and acidic residues" evidence="1">
    <location>
        <begin position="171"/>
        <end position="188"/>
    </location>
</feature>
<name>A0A7S4AS13_9STRA</name>
<gene>
    <name evidence="2" type="ORF">PAUS00366_LOCUS16871</name>
</gene>
<proteinExistence type="predicted"/>
<evidence type="ECO:0000256" key="1">
    <source>
        <dbReference type="SAM" id="MobiDB-lite"/>
    </source>
</evidence>
<dbReference type="AlphaFoldDB" id="A0A7S4AS13"/>
<sequence>MFALDLEELDAFRKSIWPLSSWIVQFRERDHLKNGEGLVQHQPQLPAQNTNTNNTFLDDNNNDTIAARILRLVAQKTEGKFQPTLATHRVVILTHLSYYGYNFNPVSFYYVIDRTSNEEQIAAVVGEVSNTPWTEMYCYVLHPDSTDRVKVKVNATATTTMNSQQLTTASTKEKEKATNTTANEHEQPKNTTTTTTTKPLLEKVEYSFPKEFHVSPFMEMDYWYDWTFIGVPGAGADQSFSSSSSMSSPTTITVINTLRRRSTDRVEFTAKLVVDRNSLTPWNIVWQMIRLPIFCLIIQVWIHYQAALLFAKGIVYVPHPQGSETTASTIIATVMIPFFALRDLVAVDKNNNPKGKMA</sequence>
<feature type="region of interest" description="Disordered" evidence="1">
    <location>
        <begin position="162"/>
        <end position="195"/>
    </location>
</feature>
<dbReference type="InterPro" id="IPR010775">
    <property type="entry name" value="DUF1365"/>
</dbReference>
<dbReference type="Pfam" id="PF07103">
    <property type="entry name" value="DUF1365"/>
    <property type="match status" value="1"/>
</dbReference>
<dbReference type="EMBL" id="HBIX01024372">
    <property type="protein sequence ID" value="CAE0724115.1"/>
    <property type="molecule type" value="Transcribed_RNA"/>
</dbReference>
<accession>A0A7S4AS13</accession>
<evidence type="ECO:0000313" key="2">
    <source>
        <dbReference type="EMBL" id="CAE0724115.1"/>
    </source>
</evidence>
<reference evidence="2" key="1">
    <citation type="submission" date="2021-01" db="EMBL/GenBank/DDBJ databases">
        <authorList>
            <person name="Corre E."/>
            <person name="Pelletier E."/>
            <person name="Niang G."/>
            <person name="Scheremetjew M."/>
            <person name="Finn R."/>
            <person name="Kale V."/>
            <person name="Holt S."/>
            <person name="Cochrane G."/>
            <person name="Meng A."/>
            <person name="Brown T."/>
            <person name="Cohen L."/>
        </authorList>
    </citation>
    <scope>NUCLEOTIDE SEQUENCE</scope>
    <source>
        <strain evidence="2">10249 10 AB</strain>
    </source>
</reference>